<feature type="domain" description="Rho-GAP" evidence="3">
    <location>
        <begin position="56"/>
        <end position="164"/>
    </location>
</feature>
<dbReference type="SUPFAM" id="SSF50729">
    <property type="entry name" value="PH domain-like"/>
    <property type="match status" value="1"/>
</dbReference>
<dbReference type="GO" id="GO:0007165">
    <property type="term" value="P:signal transduction"/>
    <property type="evidence" value="ECO:0007669"/>
    <property type="project" value="InterPro"/>
</dbReference>
<organism evidence="4 5">
    <name type="scientific">Hucho hucho</name>
    <name type="common">huchen</name>
    <dbReference type="NCBI Taxonomy" id="62062"/>
    <lineage>
        <taxon>Eukaryota</taxon>
        <taxon>Metazoa</taxon>
        <taxon>Chordata</taxon>
        <taxon>Craniata</taxon>
        <taxon>Vertebrata</taxon>
        <taxon>Euteleostomi</taxon>
        <taxon>Actinopterygii</taxon>
        <taxon>Neopterygii</taxon>
        <taxon>Teleostei</taxon>
        <taxon>Protacanthopterygii</taxon>
        <taxon>Salmoniformes</taxon>
        <taxon>Salmonidae</taxon>
        <taxon>Salmoninae</taxon>
        <taxon>Hucho</taxon>
    </lineage>
</organism>
<dbReference type="InterPro" id="IPR001849">
    <property type="entry name" value="PH_domain"/>
</dbReference>
<dbReference type="STRING" id="62062.ENSHHUP00000052411"/>
<evidence type="ECO:0008006" key="6">
    <source>
        <dbReference type="Google" id="ProtNLM"/>
    </source>
</evidence>
<evidence type="ECO:0000313" key="4">
    <source>
        <dbReference type="Ensembl" id="ENSHHUP00000052411.1"/>
    </source>
</evidence>
<sequence length="164" mass="19032">MFKLKSCIRRKTDSIDKRFCFDIEVVERHGIVTLQALSESNRRLWLEAMDGKEPIYNLPAILSKKEETYLNEAGFNFVRKCIDLVEVRGINTLGLYRIGGVNSKVQKLMTTVFATKAPVDMNLDQDTWDNKTITSGLKNYLRYTYTHARTHARTHTHTQRYARA</sequence>
<dbReference type="InterPro" id="IPR047234">
    <property type="entry name" value="GRAF_fam"/>
</dbReference>
<evidence type="ECO:0000259" key="3">
    <source>
        <dbReference type="PROSITE" id="PS50238"/>
    </source>
</evidence>
<dbReference type="CDD" id="cd01249">
    <property type="entry name" value="BAR-PH_GRAF_family"/>
    <property type="match status" value="1"/>
</dbReference>
<dbReference type="Ensembl" id="ENSHHUT00000054254.1">
    <property type="protein sequence ID" value="ENSHHUP00000052411.1"/>
    <property type="gene ID" value="ENSHHUG00000031524.1"/>
</dbReference>
<dbReference type="Pfam" id="PF00620">
    <property type="entry name" value="RhoGAP"/>
    <property type="match status" value="1"/>
</dbReference>
<dbReference type="InterPro" id="IPR047225">
    <property type="entry name" value="PH_GRAF"/>
</dbReference>
<dbReference type="SUPFAM" id="SSF48350">
    <property type="entry name" value="GTPase activation domain, GAP"/>
    <property type="match status" value="1"/>
</dbReference>
<dbReference type="PROSITE" id="PS50003">
    <property type="entry name" value="PH_DOMAIN"/>
    <property type="match status" value="1"/>
</dbReference>
<dbReference type="InterPro" id="IPR011993">
    <property type="entry name" value="PH-like_dom_sf"/>
</dbReference>
<dbReference type="Gene3D" id="2.30.29.30">
    <property type="entry name" value="Pleckstrin-homology domain (PH domain)/Phosphotyrosine-binding domain (PTB)"/>
    <property type="match status" value="1"/>
</dbReference>
<accession>A0A4W5NK70</accession>
<name>A0A4W5NK70_9TELE</name>
<dbReference type="PANTHER" id="PTHR12552:SF3">
    <property type="entry name" value="RHO GTPASE-ACTIVATING PROTEIN 42"/>
    <property type="match status" value="1"/>
</dbReference>
<evidence type="ECO:0000313" key="5">
    <source>
        <dbReference type="Proteomes" id="UP000314982"/>
    </source>
</evidence>
<feature type="domain" description="PH" evidence="2">
    <location>
        <begin position="1"/>
        <end position="54"/>
    </location>
</feature>
<reference evidence="4" key="3">
    <citation type="submission" date="2025-09" db="UniProtKB">
        <authorList>
            <consortium name="Ensembl"/>
        </authorList>
    </citation>
    <scope>IDENTIFICATION</scope>
</reference>
<protein>
    <recommendedName>
        <fullName evidence="6">Rho-GAP domain-containing protein</fullName>
    </recommendedName>
</protein>
<dbReference type="InterPro" id="IPR008936">
    <property type="entry name" value="Rho_GTPase_activation_prot"/>
</dbReference>
<keyword evidence="1" id="KW-0343">GTPase activation</keyword>
<evidence type="ECO:0000256" key="1">
    <source>
        <dbReference type="ARBA" id="ARBA00022468"/>
    </source>
</evidence>
<dbReference type="Gene3D" id="1.10.555.10">
    <property type="entry name" value="Rho GTPase activation protein"/>
    <property type="match status" value="1"/>
</dbReference>
<dbReference type="AlphaFoldDB" id="A0A4W5NK70"/>
<proteinExistence type="predicted"/>
<dbReference type="PROSITE" id="PS50238">
    <property type="entry name" value="RHOGAP"/>
    <property type="match status" value="1"/>
</dbReference>
<keyword evidence="5" id="KW-1185">Reference proteome</keyword>
<dbReference type="GO" id="GO:0005096">
    <property type="term" value="F:GTPase activator activity"/>
    <property type="evidence" value="ECO:0007669"/>
    <property type="project" value="UniProtKB-KW"/>
</dbReference>
<evidence type="ECO:0000259" key="2">
    <source>
        <dbReference type="PROSITE" id="PS50003"/>
    </source>
</evidence>
<dbReference type="PANTHER" id="PTHR12552">
    <property type="entry name" value="OLIGOPHRENIN 1"/>
    <property type="match status" value="1"/>
</dbReference>
<reference evidence="5" key="1">
    <citation type="submission" date="2018-06" db="EMBL/GenBank/DDBJ databases">
        <title>Genome assembly of Danube salmon.</title>
        <authorList>
            <person name="Macqueen D.J."/>
            <person name="Gundappa M.K."/>
        </authorList>
    </citation>
    <scope>NUCLEOTIDE SEQUENCE [LARGE SCALE GENOMIC DNA]</scope>
</reference>
<dbReference type="InterPro" id="IPR000198">
    <property type="entry name" value="RhoGAP_dom"/>
</dbReference>
<dbReference type="Proteomes" id="UP000314982">
    <property type="component" value="Unassembled WGS sequence"/>
</dbReference>
<reference evidence="4" key="2">
    <citation type="submission" date="2025-08" db="UniProtKB">
        <authorList>
            <consortium name="Ensembl"/>
        </authorList>
    </citation>
    <scope>IDENTIFICATION</scope>
</reference>
<dbReference type="GeneTree" id="ENSGT00940000155492"/>